<dbReference type="InterPro" id="IPR036643">
    <property type="entry name" value="RNApol_insert_sf"/>
</dbReference>
<name>A0AAU7AMQ2_9POAL</name>
<dbReference type="InterPro" id="IPR011263">
    <property type="entry name" value="DNA-dir_RNA_pol_RpoA/D/Rpb3"/>
</dbReference>
<dbReference type="SUPFAM" id="SSF55257">
    <property type="entry name" value="RBP11-like subunits of RNA polymerase"/>
    <property type="match status" value="1"/>
</dbReference>
<feature type="domain" description="DNA-directed RNA polymerase RpoA/D/Rpb3-type" evidence="3">
    <location>
        <begin position="19"/>
        <end position="225"/>
    </location>
</feature>
<dbReference type="EMBL" id="PP790565">
    <property type="protein sequence ID" value="XAT84300.1"/>
    <property type="molecule type" value="Genomic_DNA"/>
</dbReference>
<gene>
    <name evidence="4" type="primary">rpoA</name>
</gene>
<reference evidence="4" key="1">
    <citation type="submission" date="2024-05" db="EMBL/GenBank/DDBJ databases">
        <authorList>
            <person name="Lee J.-e."/>
            <person name="Kim S."/>
            <person name="Choi S.C."/>
        </authorList>
    </citation>
    <scope>NUCLEOTIDE SEQUENCE</scope>
</reference>
<evidence type="ECO:0000256" key="2">
    <source>
        <dbReference type="ARBA" id="ARBA00023163"/>
    </source>
</evidence>
<accession>A0AAU7AMQ2</accession>
<dbReference type="GO" id="GO:0006351">
    <property type="term" value="P:DNA-templated transcription"/>
    <property type="evidence" value="ECO:0007669"/>
    <property type="project" value="InterPro"/>
</dbReference>
<evidence type="ECO:0000313" key="4">
    <source>
        <dbReference type="EMBL" id="XAT84299.1"/>
    </source>
</evidence>
<dbReference type="Pfam" id="PF01193">
    <property type="entry name" value="RNA_pol_L"/>
    <property type="match status" value="1"/>
</dbReference>
<evidence type="ECO:0000259" key="3">
    <source>
        <dbReference type="SMART" id="SM00662"/>
    </source>
</evidence>
<dbReference type="Gene3D" id="3.30.1360.10">
    <property type="entry name" value="RNA polymerase, RBP11-like subunit"/>
    <property type="match status" value="1"/>
</dbReference>
<keyword evidence="4" id="KW-0934">Plastid</keyword>
<dbReference type="EMBL" id="PP790565">
    <property type="protein sequence ID" value="XAT84299.1"/>
    <property type="molecule type" value="Genomic_DNA"/>
</dbReference>
<organism evidence="4">
    <name type="scientific">Juncus fauriei</name>
    <dbReference type="NCBI Taxonomy" id="2980169"/>
    <lineage>
        <taxon>Eukaryota</taxon>
        <taxon>Viridiplantae</taxon>
        <taxon>Streptophyta</taxon>
        <taxon>Embryophyta</taxon>
        <taxon>Tracheophyta</taxon>
        <taxon>Spermatophyta</taxon>
        <taxon>Magnoliopsida</taxon>
        <taxon>Liliopsida</taxon>
        <taxon>Poales</taxon>
        <taxon>Juncaceae</taxon>
        <taxon>Juncus</taxon>
    </lineage>
</organism>
<keyword evidence="2" id="KW-0804">Transcription</keyword>
<dbReference type="InterPro" id="IPR011262">
    <property type="entry name" value="DNA-dir_RNA_pol_insert"/>
</dbReference>
<keyword evidence="1" id="KW-0240">DNA-directed RNA polymerase</keyword>
<dbReference type="AlphaFoldDB" id="A0AAU7AMQ2"/>
<sequence>MRTVWRLLYCNEENPCKIDGHFILSPVTKGDAQMMATALRKVLLGDLEGVCFTKAIFHNIDVPHKYSPIFGIEECLFEILENLKQIVLRSNSQNKGKASIRVSGPGRVTANDICLPSSVTIVDRTKCIANLTEAVDFSMDLEIERGRGSRCIEEENNPKDGAYSIDAVFMPVENVHFSIHDYMLNDEEEEMLFFEISTNGSITPIEALYEASNKLMKLFHISVDIGTGVEKKETMSRFILPNEKAELQYDENLREIKNEILQIIIESIQSNNENFMDLGWSSYPIDRLNICRSTYISLINFNIETIADLLRRLVIDGLVQVPGIGKVEYLEIVLSILNMLKNIVG</sequence>
<dbReference type="GO" id="GO:0003899">
    <property type="term" value="F:DNA-directed RNA polymerase activity"/>
    <property type="evidence" value="ECO:0007669"/>
    <property type="project" value="InterPro"/>
</dbReference>
<dbReference type="Gene3D" id="2.170.120.12">
    <property type="entry name" value="DNA-directed RNA polymerase, insert domain"/>
    <property type="match status" value="1"/>
</dbReference>
<dbReference type="Pfam" id="PF01000">
    <property type="entry name" value="RNA_pol_A_bac"/>
    <property type="match status" value="1"/>
</dbReference>
<dbReference type="GO" id="GO:0000428">
    <property type="term" value="C:DNA-directed RNA polymerase complex"/>
    <property type="evidence" value="ECO:0007669"/>
    <property type="project" value="UniProtKB-KW"/>
</dbReference>
<evidence type="ECO:0000256" key="1">
    <source>
        <dbReference type="ARBA" id="ARBA00022478"/>
    </source>
</evidence>
<dbReference type="SUPFAM" id="SSF56553">
    <property type="entry name" value="Insert subdomain of RNA polymerase alpha subunit"/>
    <property type="match status" value="1"/>
</dbReference>
<dbReference type="SMART" id="SM00662">
    <property type="entry name" value="RPOLD"/>
    <property type="match status" value="1"/>
</dbReference>
<geneLocation type="chloroplast" evidence="4"/>
<keyword evidence="4" id="KW-0150">Chloroplast</keyword>
<dbReference type="CDD" id="cd06928">
    <property type="entry name" value="RNAP_alpha_NTD"/>
    <property type="match status" value="1"/>
</dbReference>
<proteinExistence type="predicted"/>
<protein>
    <submittedName>
        <fullName evidence="4">RNA polymerase alpha subunit</fullName>
    </submittedName>
</protein>
<dbReference type="GO" id="GO:0046983">
    <property type="term" value="F:protein dimerization activity"/>
    <property type="evidence" value="ECO:0007669"/>
    <property type="project" value="InterPro"/>
</dbReference>
<dbReference type="InterPro" id="IPR036603">
    <property type="entry name" value="RBP11-like"/>
</dbReference>